<dbReference type="InterPro" id="IPR011252">
    <property type="entry name" value="Fibrogen-bd_dom1"/>
</dbReference>
<dbReference type="InterPro" id="IPR041171">
    <property type="entry name" value="SDR_Ig"/>
</dbReference>
<evidence type="ECO:0000256" key="2">
    <source>
        <dbReference type="ARBA" id="ARBA00007257"/>
    </source>
</evidence>
<evidence type="ECO:0000256" key="5">
    <source>
        <dbReference type="ARBA" id="ARBA00022729"/>
    </source>
</evidence>
<evidence type="ECO:0000256" key="8">
    <source>
        <dbReference type="SAM" id="Phobius"/>
    </source>
</evidence>
<evidence type="ECO:0000256" key="7">
    <source>
        <dbReference type="SAM" id="MobiDB-lite"/>
    </source>
</evidence>
<keyword evidence="8" id="KW-0472">Membrane</keyword>
<dbReference type="RefSeq" id="WP_176269575.1">
    <property type="nucleotide sequence ID" value="NZ_JABVBA010000003.1"/>
</dbReference>
<sequence>MKKALRKVMSFLMALFMVLQVMIPAFPSKAEQLDPNTIKTIEDLKPDSDTNLSITNSHKLNDLAKREEDENKFSIAVGISDKTRTFRLVNRDDISLYEKGHFSTIEEASKEYDRVKKDLNDQGLDLDISIIEEDEGFRIVDEKTYLDMKEGREPDKKYGKNYSYIDLKVLDDFDFENKGYTRFAEEKDKLFFNLDFYKYISPDPNFNLYEEDSEGNLKIKNKGDLLAVLTDDKVKKYDTDSLESDFSLLKQYKEEKSKAEEEKKTEEEKTEEDKKAEEKTEKEKTEEDKKSEEKTEEKTEEDKKSEQEANTEKENKDQEEKSEEKKQEEPSNFDKADKELKDALANPKNGIKEIQDLLHELGEKYILTPDEEEKLMSANDKAIKDLVKKDQEENFRPNNLRVSNSFSDKEFQVNTSLQVMATSTWPIPTGWYFDLKIGPYLKADGTYSLKQLKDNSGKVVATPSYVEDGDNHYIRYTFVRSIKSNINLDINQSLAFDTDNIGNSDSIDVNISLAPKNNPEQDLLTKTVNLTDSSPVIGNTSYIINEQTGDETVYPYKLSWTSKQSIIDSNGNRTSSMFIDQNDLNVLWDIEVDTSPLAGTKGENLDFSKLNISLFSSAAQGLRNFKYKLSTSPINDYTSGYTTSDKEAELLMDNTSINKSELGEKLYIRVIAPIDSNQIHPAYSMGLRINPDTNYIKAMVDKKLEEFRKIPTIFKWIEGLEQAQTYANVPFNLIETNIVANNVYQDKFTNENFFYDSTRTIVANRVTDNRVDWSAQDLIRLGEDEDTGLETPDFLINGTGDKQDLNKTKVYFVPLVDGGYRRTTRVRDVLLDNGRYYPGTIVSYTYENQTGSRNDTYNMRTTIKEKKNDIFDPSSVLDRGGYIDLYTEKISQDELMNGFIAYMEYPYTIMRINRNFDMGLCFNSGTDDPTIKGKKEIFLDKNENPSGDFLISRLNENVKGTSNISGYRLVPKLQAYGQYNRDGSKSQGQAMEDLMKRIFFYSEQVKKNYTSKTGEIMHRQVENSMLQRVIHHYTDGVDINRDYFSNSSTYNSDSWKVDYTLGGSNIPGTSKKEKQFEGSDQSRMTYDQYGNKFRMLKDNETRIGNYPPVRDLQIEYADDIIKLVEASYGNNSDWSEDKAKSVKLIFYSHTDPGKYQELISAHVVEPIEIDKFKEDGKTRLSGATFIFTNIYTGEVEKYKTNDQDSGKIYLKPGAYRVSELAPEGYEAIKPFRIVVERKEINPDDGPYLYKNLPSIHVNDGYKTEVNLSEVPTSADGRKLVELDNDKLKIKVTNIQDNLGKVEFTKKNKHTKLDGAEFTLTKLKATNLSEAQANQTDFDTKTDGSLLYQQKSTGSYGDFKFEQMPKGFYILEETSVPKGYEKAPKLILEAKETTDSAGKKKVEVSFVDKNIYNVKTNQNEIINETKKTSIKFRKVREDVLADPSHEHLGLSNAKFRLYSLRTIDNEFYLKEVYSDNTEKTNPPAALIDGQQAKNGGYFVFDNLSEGEYLLEELQAPKGYSKVDFFGWKLVVKENSKGNLESKLYKIPTEKDLDKDVEELEEVSLDDIIRSDENSGSTKAYQIGNDIRKIDINFAKYLASSDGVYNPILANEKLVDEIGQPVSFDLYKSDYYGTIIGDKINEKPIIQNIFKTNSEDRVFKEEKYDYQFEIHDLEFGGYYVLRENNPPKGYKKANDILLKVEAEAIADEGQMKVIVRDPNNNTKYGEHAIFEGVIDYKKEAKLGELYIKKTGDAIAPYKGKVGLRRAYFRLYTATDDFEIKKNAQGFAEEYIQKVSPGEAITKPNPDNPNEQIGKDPKELPKNQGIIIFDQLKPGKYVLEEYRGPAGYERDPNPWYILVRDDGTVLKSRQKINLTPELSRMVLNSPRLENTGLDLSNIESPSAVSSANLDSKFYSVDTKNANIDVDASAVNTDEGTRDIKLTIIPKIRTTIEDKTRPKKIHVVMLVDRDKDPSNSGFISSPTSLDGNINKFITDLRDTAQKYGSQVDISFIQYSGVSNQNKMLLDKVNLADYDYLGKEDYPMKLIRANNIVTEDTKIRDYLTAFGVSQRNTITDDSSYMLMVTRKKDFNSWVNSIMSNDASYDEKFVINLPSHNGNISNRFSEGGYNKYRQSEITSAFKGYESWVSHVDTLTNPDNTGAYTGYRDYMADKAISGIDHFDFKATNYWIGNQWVKNIAPYVQKDFFDSLLVEDNFVKKGPSTSIDESLLKNGQLQIRPDPHVSLISNSFNKESNGQEEPLSKVSANTADGIYRFDIPSPNNTANEGEEYVINYKLRLDDDASVNQDYLIHDILKWIPDKKNSSDFENLDTNNLIIRRNEKVNPPTPQGDINLKVDFTYSNQINGEEDKTQPSGKAGSIKLQVGDGLSWTDVADAKDAPYQGSLDFANLDPSRQYRVVYTRDEKNANEWATETISVYPVDFKKVDPNTNQVTIEIANGNLTEIFNNDESGFRIPLRVSKVNSNKATLTGSQFKARKIINGEKAPEYIDGKPTGNYTYPKYYNEEFDAVSEATGEPGDNYFRELTPGIYELEEIKTPDASYKIPKDKDGNPMKWYFKVYVNKDKSPRDADYMNIDFGFSHTFSESDDFNKAISDEEKQKLIGTTIKGLGVDDPVFNKYAKIVADDGRSYPARPDAPYKKIHDVQVTNYKNKTKLNFKKVDLNYNAISGAKFRLIKVKTNKDGTVQTSFFGNKPVEDTYEEDIIENEAVIHKKGDPIYKEEAISDKILGVEFNDIPEGTYILEEIAPAEGYKKNDGYITITFTENEQGKWKQVVKADSYPYKTDQNGNLSAITNAKSYIDLKFQKLDNKGEEVRAADFKLSEVDEKGEKIEGGYEKTIYSYDNSRFNFDNLGPGRYKLEETRILDRFQKPNPWFFTIRVKDKSTGELEIVSENKNDLSIREVTDKKDESDYQIINYEKTNFNFTKLKEDDTPLKDAVFSLKKVRDKIHDGDLASEDKTIGYLYDENGKFKGVYNGKYQEGTWVDATSGATTAYYNKARSQTDGSVNFYDLTEGIYELEEIIIPEGYSSNSSQYRWIIEVKKGENGLEVIYNKTREKSYYEKYDQAYDEKYKQNNFDKSDNLSLSPYGNKLINHKNTTDLKWKKVSDKAENPIKSETKFTLYKNSNDPDDLDKAKSGQAIAAPYEVVSSDGAFEITDLSKGVYTLAETSPPTGYKKMDRYIVIQIKEDGNNHLQKTFYELKLNDNGQYEIVGNFADFDYILANIPRIGKPSLRKDKDSDFWIRNFEKDYFVFSKISLNGRPRPNNYDNIKTGYLKLKLSPADDNTNKNAKTYTKEVNLAEDPNLNIYKFEVDDISEGTYILEELMAPDGYQKTLKKYKIKFTRENGSFTAMLVAVLNQDGSILVDKQNRPIDETGDVISTLPPLTPLRGVEVNGPLKIVNKKIGIEFTKVDKQTDKPLANVEFVLERQDDSAKDYYPVTRNLDLIMTEKETGKRYIIKNGEKVYETSYNRLDDYKLKSNIDGKFKLENLKDGYYRIMETKVPDGYMKPQGSVKEFRVIDDDIEILTQHGYQKISDENKTRLTKIVNYKPGKGKFSINKTNEEGKKLQGVKFTLTSIDGTSFVQTTNSEGKAEFTDLPNGFYWLMETSTLDGYMLDKQKKPVLIGDQSWTVPDNPTNPEDVSDRLIFDGKQASVKSVGGKSESEQVVYPNEGEAIFAQFRFKLREGEMVKPGDTFTVNFSDNVDLDGIVKDNDGVGKTDSSFLDMMSPSGKIAKAKINDDRKSITYTFTNFVENYKPEDMQMFIQLYPDRIKIDHTQDFPIRVTIGKPRYAKADQIFTDNIRVDYSVMLDGQGTRSYANPTTDAWMYNLRVDPKEKTFTAVVYYNLWNKSLYNKNLTFTTNQPIDANSLSVRIYKKTGRGFAQNWRNGYLPQSNAVDFDNRSDLRFIGDGFTTHYVPVYDQWNRLLGYNPNETKLLTFPEEYFNARGDEDSTYVLEIKGKLSDSSKATSLLSSVNYSHREYYCLDAYGRKTTSCPRWTHYTDYTGEAHSWSKFYVPGASGEGKLEFNFVNYKNVIEYTKIDGGVISNANTDNPTGETSHRPDLDVLGVLEGAEFELRKDGVKVEGSERKSDVYGKFSWKGLAEGSYEVWETKAPHGYKLPEKRVSSFKVDKDGHFIDILDNKQIIANYKRADLKLKKLDQDGNPLEGAQFLLEGKDVEGYDDRTLKSDSKGQVTFEDLAYGKYTLKEMKAPDGYNKTDKTWEIEVTRDGKILWTNSFDDSLEIKDATVTNLQGQSSANLDSKIVGINKDKKVFRQYNLVKLNGTEKDIRIRADSGVKLNDSNTQVRVIPVNNTSTLDAPTVIDKNANFKLAYDKNTINLVIEENKGKEDTPEGSSSEESSTNPQRTYLVIVDMPYNKDGKVGAGLAYGVLEASGFKTTESIDKYVAYDSSISQGQDKHNPGFANDKYLLRNQYDMTLVLENKKNPDIYFEKVDSTNKETKLQGAEFVLQKKIGETYLTITKEGKEVDPTNMNDKAWTATSDDKGRFEFKSIPDGDYQVKEVKAPRGYANLKPIAYKFKVQNGKIYKEDLEGRLEDKELENSDENREQIENKKAVYPSTGGPGVWIGFTIIGLALMILAVLSYSKKKEKLS</sequence>
<evidence type="ECO:0000256" key="3">
    <source>
        <dbReference type="ARBA" id="ARBA00022512"/>
    </source>
</evidence>
<feature type="domain" description="SDR-like Ig" evidence="11">
    <location>
        <begin position="3679"/>
        <end position="3785"/>
    </location>
</feature>
<dbReference type="PANTHER" id="PTHR36108:SF13">
    <property type="entry name" value="COLOSSIN-B-RELATED"/>
    <property type="match status" value="1"/>
</dbReference>
<feature type="region of interest" description="Disordered" evidence="7">
    <location>
        <begin position="1795"/>
        <end position="1816"/>
    </location>
</feature>
<keyword evidence="5 9" id="KW-0732">Signal</keyword>
<dbReference type="SUPFAM" id="SSF49478">
    <property type="entry name" value="Cna protein B-type domain"/>
    <property type="match status" value="2"/>
</dbReference>
<evidence type="ECO:0000256" key="6">
    <source>
        <dbReference type="ARBA" id="ARBA00023088"/>
    </source>
</evidence>
<dbReference type="InterPro" id="IPR041033">
    <property type="entry name" value="SpaA_PFL_dom_1"/>
</dbReference>
<dbReference type="Gene3D" id="2.60.40.10">
    <property type="entry name" value="Immunoglobulins"/>
    <property type="match status" value="15"/>
</dbReference>
<keyword evidence="4" id="KW-0964">Secreted</keyword>
<feature type="domain" description="SpaA-like prealbumin fold" evidence="10">
    <location>
        <begin position="3416"/>
        <end position="3532"/>
    </location>
</feature>
<feature type="domain" description="SDR-like Ig" evidence="11">
    <location>
        <begin position="426"/>
        <end position="504"/>
    </location>
</feature>
<dbReference type="PANTHER" id="PTHR36108">
    <property type="entry name" value="COLOSSIN-B-RELATED"/>
    <property type="match status" value="1"/>
</dbReference>
<evidence type="ECO:0000256" key="9">
    <source>
        <dbReference type="SAM" id="SignalP"/>
    </source>
</evidence>
<gene>
    <name evidence="12" type="ORF">HV819_04060</name>
</gene>
<comment type="similarity">
    <text evidence="2">Belongs to the serine-aspartate repeat-containing protein (SDr) family.</text>
</comment>
<feature type="domain" description="SpaA-like prealbumin fold" evidence="10">
    <location>
        <begin position="3110"/>
        <end position="3203"/>
    </location>
</feature>
<evidence type="ECO:0000313" key="12">
    <source>
        <dbReference type="EMBL" id="NVF11166.1"/>
    </source>
</evidence>
<feature type="region of interest" description="Disordered" evidence="7">
    <location>
        <begin position="4353"/>
        <end position="4375"/>
    </location>
</feature>
<dbReference type="InterPro" id="IPR008966">
    <property type="entry name" value="Adhesion_dom_sf"/>
</dbReference>
<keyword evidence="8" id="KW-1133">Transmembrane helix</keyword>
<dbReference type="Proteomes" id="UP000540919">
    <property type="component" value="Unassembled WGS sequence"/>
</dbReference>
<keyword evidence="8" id="KW-0812">Transmembrane</keyword>
<feature type="signal peptide" evidence="9">
    <location>
        <begin position="1"/>
        <end position="30"/>
    </location>
</feature>
<feature type="transmembrane region" description="Helical" evidence="8">
    <location>
        <begin position="4592"/>
        <end position="4612"/>
    </location>
</feature>
<feature type="domain" description="SpaA-like prealbumin fold" evidence="10">
    <location>
        <begin position="1819"/>
        <end position="1862"/>
    </location>
</feature>
<feature type="chain" id="PRO_5047190504" evidence="9">
    <location>
        <begin position="31"/>
        <end position="4620"/>
    </location>
</feature>
<accession>A0ABX2N8X1</accession>
<dbReference type="SUPFAM" id="SSF49401">
    <property type="entry name" value="Bacterial adhesins"/>
    <property type="match status" value="2"/>
</dbReference>
<feature type="domain" description="SpaA-like prealbumin fold" evidence="10">
    <location>
        <begin position="2932"/>
        <end position="3055"/>
    </location>
</feature>
<evidence type="ECO:0000256" key="4">
    <source>
        <dbReference type="ARBA" id="ARBA00022525"/>
    </source>
</evidence>
<dbReference type="Pfam" id="PF17802">
    <property type="entry name" value="SpaA"/>
    <property type="match status" value="13"/>
</dbReference>
<dbReference type="Gene3D" id="2.60.40.1280">
    <property type="match status" value="2"/>
</dbReference>
<organism evidence="12 13">
    <name type="scientific">Anaerococcus faecalis</name>
    <dbReference type="NCBI Taxonomy" id="2742993"/>
    <lineage>
        <taxon>Bacteria</taxon>
        <taxon>Bacillati</taxon>
        <taxon>Bacillota</taxon>
        <taxon>Tissierellia</taxon>
        <taxon>Tissierellales</taxon>
        <taxon>Peptoniphilaceae</taxon>
        <taxon>Anaerococcus</taxon>
    </lineage>
</organism>
<keyword evidence="3" id="KW-0134">Cell wall</keyword>
<feature type="domain" description="SpaA-like prealbumin fold" evidence="10">
    <location>
        <begin position="1299"/>
        <end position="1384"/>
    </location>
</feature>
<dbReference type="Pfam" id="PF17961">
    <property type="entry name" value="Big_8"/>
    <property type="match status" value="2"/>
</dbReference>
<evidence type="ECO:0000313" key="13">
    <source>
        <dbReference type="Proteomes" id="UP000540919"/>
    </source>
</evidence>
<feature type="domain" description="SpaA-like prealbumin fold" evidence="10">
    <location>
        <begin position="1448"/>
        <end position="1536"/>
    </location>
</feature>
<feature type="domain" description="SpaA-like prealbumin fold" evidence="10">
    <location>
        <begin position="4457"/>
        <end position="4554"/>
    </location>
</feature>
<feature type="domain" description="SpaA-like prealbumin fold" evidence="10">
    <location>
        <begin position="4078"/>
        <end position="4144"/>
    </location>
</feature>
<feature type="domain" description="SpaA-like prealbumin fold" evidence="10">
    <location>
        <begin position="4162"/>
        <end position="4242"/>
    </location>
</feature>
<dbReference type="EMBL" id="JABVBA010000003">
    <property type="protein sequence ID" value="NVF11166.1"/>
    <property type="molecule type" value="Genomic_DNA"/>
</dbReference>
<protein>
    <submittedName>
        <fullName evidence="12">Uncharacterized protein</fullName>
    </submittedName>
</protein>
<dbReference type="SUPFAM" id="SSF117074">
    <property type="entry name" value="Hypothetical protein PA1324"/>
    <property type="match status" value="1"/>
</dbReference>
<proteinExistence type="inferred from homology"/>
<feature type="domain" description="SpaA-like prealbumin fold" evidence="10">
    <location>
        <begin position="2813"/>
        <end position="2903"/>
    </location>
</feature>
<comment type="subcellular location">
    <subcellularLocation>
        <location evidence="1">Secreted</location>
        <location evidence="1">Cell wall</location>
        <topology evidence="1">Peptidoglycan-anchor</topology>
    </subcellularLocation>
</comment>
<name>A0ABX2N8X1_9FIRM</name>
<evidence type="ECO:0000259" key="10">
    <source>
        <dbReference type="Pfam" id="PF17802"/>
    </source>
</evidence>
<reference evidence="12 13" key="1">
    <citation type="submission" date="2020-06" db="EMBL/GenBank/DDBJ databases">
        <title>Anaerococcus sp. nov., isolated form swine feces.</title>
        <authorList>
            <person name="Yu S."/>
        </authorList>
    </citation>
    <scope>NUCLEOTIDE SEQUENCE [LARGE SCALE GENOMIC DNA]</scope>
    <source>
        <strain evidence="12 13">AGMB00486</strain>
    </source>
</reference>
<evidence type="ECO:0000256" key="1">
    <source>
        <dbReference type="ARBA" id="ARBA00004168"/>
    </source>
</evidence>
<feature type="domain" description="SpaA-like prealbumin fold" evidence="10">
    <location>
        <begin position="2666"/>
        <end position="2779"/>
    </location>
</feature>
<keyword evidence="13" id="KW-1185">Reference proteome</keyword>
<feature type="domain" description="SpaA-like prealbumin fold" evidence="10">
    <location>
        <begin position="3563"/>
        <end position="3638"/>
    </location>
</feature>
<comment type="caution">
    <text evidence="12">The sequence shown here is derived from an EMBL/GenBank/DDBJ whole genome shotgun (WGS) entry which is preliminary data.</text>
</comment>
<evidence type="ECO:0000259" key="11">
    <source>
        <dbReference type="Pfam" id="PF17961"/>
    </source>
</evidence>
<keyword evidence="6" id="KW-0572">Peptidoglycan-anchor</keyword>
<dbReference type="InterPro" id="IPR013783">
    <property type="entry name" value="Ig-like_fold"/>
</dbReference>
<feature type="domain" description="SpaA-like prealbumin fold" evidence="10">
    <location>
        <begin position="1167"/>
        <end position="1238"/>
    </location>
</feature>
<feature type="region of interest" description="Disordered" evidence="7">
    <location>
        <begin position="254"/>
        <end position="335"/>
    </location>
</feature>